<dbReference type="AlphaFoldDB" id="A0A7W9U8E5"/>
<evidence type="ECO:0000313" key="2">
    <source>
        <dbReference type="Proteomes" id="UP000540787"/>
    </source>
</evidence>
<proteinExistence type="predicted"/>
<dbReference type="Pfam" id="PF20329">
    <property type="entry name" value="DUF6624"/>
    <property type="match status" value="1"/>
</dbReference>
<comment type="caution">
    <text evidence="1">The sequence shown here is derived from an EMBL/GenBank/DDBJ whole genome shotgun (WGS) entry which is preliminary data.</text>
</comment>
<evidence type="ECO:0000313" key="1">
    <source>
        <dbReference type="EMBL" id="MBB6132659.1"/>
    </source>
</evidence>
<dbReference type="EMBL" id="JACHBX010000001">
    <property type="protein sequence ID" value="MBB6132659.1"/>
    <property type="molecule type" value="Genomic_DNA"/>
</dbReference>
<gene>
    <name evidence="1" type="ORF">HD842_000770</name>
</gene>
<keyword evidence="2" id="KW-1185">Reference proteome</keyword>
<dbReference type="Proteomes" id="UP000540787">
    <property type="component" value="Unassembled WGS sequence"/>
</dbReference>
<dbReference type="InterPro" id="IPR046732">
    <property type="entry name" value="DUF6624"/>
</dbReference>
<accession>A0A7W9U8E5</accession>
<sequence>MFIASRNAHFTEIPDGKCSRMRTSAMGREQPIVTLREFFALATCYAGSTGRLRQKPDVRPDSWFNYITMLKIVHLLNENAVRVATKYAAAHSFLSPTSRLRRNSLTHCCAIALLMFSTSLLAAEPVSAIRFSERIYSSTGIFPSKLAVFADCVERPRIFGKVEQSLYQIDLPAGTSCTVRVGEWDWNSLPIAVEDAAVTVALPILVYPREVPEPTLARELVEMGKEDQALRGKRWRTNDPEFLNRVQADDGARQQRLAEIIAAKGWPALSMVGWEAANAAWLIAQHSPAARLKPWLFLMQEAAAKHEIAPYNLATSIDRVLVYDNRKQLYGTQYRTRADGGNEPYPSEDMDQLDHRRLRMGLPINVPAKAL</sequence>
<name>A0A7W9U8E5_9BURK</name>
<reference evidence="1 2" key="1">
    <citation type="submission" date="2020-08" db="EMBL/GenBank/DDBJ databases">
        <title>The Agave Microbiome: Exploring the role of microbial communities in plant adaptations to desert environments.</title>
        <authorList>
            <person name="Partida-Martinez L.P."/>
        </authorList>
    </citation>
    <scope>NUCLEOTIDE SEQUENCE [LARGE SCALE GENOMIC DNA]</scope>
    <source>
        <strain evidence="1 2">AT3.2</strain>
    </source>
</reference>
<protein>
    <submittedName>
        <fullName evidence="1">Uncharacterized protein</fullName>
    </submittedName>
</protein>
<organism evidence="1 2">
    <name type="scientific">Massilia aurea</name>
    <dbReference type="NCBI Taxonomy" id="373040"/>
    <lineage>
        <taxon>Bacteria</taxon>
        <taxon>Pseudomonadati</taxon>
        <taxon>Pseudomonadota</taxon>
        <taxon>Betaproteobacteria</taxon>
        <taxon>Burkholderiales</taxon>
        <taxon>Oxalobacteraceae</taxon>
        <taxon>Telluria group</taxon>
        <taxon>Massilia</taxon>
    </lineage>
</organism>